<keyword evidence="1" id="KW-0812">Transmembrane</keyword>
<reference evidence="2 3" key="1">
    <citation type="submission" date="2023-05" db="EMBL/GenBank/DDBJ databases">
        <title>[ruminococcus] sp. nov., isolated from a pig farm feces dump.</title>
        <authorList>
            <person name="Chang Y.-H."/>
        </authorList>
    </citation>
    <scope>NUCLEOTIDE SEQUENCE [LARGE SCALE GENOMIC DNA]</scope>
    <source>
        <strain evidence="2 3">YH-rum2234</strain>
    </source>
</reference>
<evidence type="ECO:0000313" key="3">
    <source>
        <dbReference type="Proteomes" id="UP001300383"/>
    </source>
</evidence>
<proteinExistence type="predicted"/>
<feature type="transmembrane region" description="Helical" evidence="1">
    <location>
        <begin position="32"/>
        <end position="52"/>
    </location>
</feature>
<evidence type="ECO:0000256" key="1">
    <source>
        <dbReference type="SAM" id="Phobius"/>
    </source>
</evidence>
<gene>
    <name evidence="2" type="ORF">QJ036_07500</name>
</gene>
<keyword evidence="1" id="KW-0472">Membrane</keyword>
<dbReference type="AlphaFoldDB" id="A0AAP4BDF1"/>
<organism evidence="2 3">
    <name type="scientific">Fusibacillus kribbianus</name>
    <dbReference type="NCBI Taxonomy" id="3044208"/>
    <lineage>
        <taxon>Bacteria</taxon>
        <taxon>Bacillati</taxon>
        <taxon>Bacillota</taxon>
        <taxon>Clostridia</taxon>
        <taxon>Lachnospirales</taxon>
        <taxon>Lachnospiraceae</taxon>
        <taxon>Fusibacillus</taxon>
    </lineage>
</organism>
<comment type="caution">
    <text evidence="2">The sequence shown here is derived from an EMBL/GenBank/DDBJ whole genome shotgun (WGS) entry which is preliminary data.</text>
</comment>
<keyword evidence="3" id="KW-1185">Reference proteome</keyword>
<dbReference type="Proteomes" id="UP001300383">
    <property type="component" value="Unassembled WGS sequence"/>
</dbReference>
<keyword evidence="1" id="KW-1133">Transmembrane helix</keyword>
<dbReference type="EMBL" id="JASGBQ010000010">
    <property type="protein sequence ID" value="MDI9242314.1"/>
    <property type="molecule type" value="Genomic_DNA"/>
</dbReference>
<name>A0AAP4BDF1_9FIRM</name>
<sequence>MVVCLYEGADDMQKRILRMNDYNQKMEEKPGISALLVTVFFLISCGFMVLFGKAAELLISLMR</sequence>
<evidence type="ECO:0000313" key="2">
    <source>
        <dbReference type="EMBL" id="MDI9242314.1"/>
    </source>
</evidence>
<accession>A0AAP4BDF1</accession>
<dbReference type="RefSeq" id="WP_283230763.1">
    <property type="nucleotide sequence ID" value="NZ_JASGBQ010000010.1"/>
</dbReference>
<protein>
    <submittedName>
        <fullName evidence="2">Uncharacterized protein</fullName>
    </submittedName>
</protein>